<dbReference type="Pfam" id="PF00561">
    <property type="entry name" value="Abhydrolase_1"/>
    <property type="match status" value="1"/>
</dbReference>
<dbReference type="AlphaFoldDB" id="A0A0K8PVI1"/>
<dbReference type="InterPro" id="IPR050266">
    <property type="entry name" value="AB_hydrolase_sf"/>
</dbReference>
<evidence type="ECO:0000259" key="3">
    <source>
        <dbReference type="Pfam" id="PF00561"/>
    </source>
</evidence>
<evidence type="ECO:0000256" key="1">
    <source>
        <dbReference type="ARBA" id="ARBA00022801"/>
    </source>
</evidence>
<evidence type="ECO:0000256" key="2">
    <source>
        <dbReference type="SAM" id="MobiDB-lite"/>
    </source>
</evidence>
<keyword evidence="5" id="KW-1185">Reference proteome</keyword>
<dbReference type="EMBL" id="DF968389">
    <property type="protein sequence ID" value="GAP51831.1"/>
    <property type="molecule type" value="Genomic_DNA"/>
</dbReference>
<dbReference type="Gene3D" id="3.40.50.1820">
    <property type="entry name" value="alpha/beta hydrolase"/>
    <property type="match status" value="1"/>
</dbReference>
<keyword evidence="4" id="KW-0560">Oxidoreductase</keyword>
<dbReference type="GO" id="GO:0016787">
    <property type="term" value="F:hydrolase activity"/>
    <property type="evidence" value="ECO:0007669"/>
    <property type="project" value="UniProtKB-KW"/>
</dbReference>
<organism evidence="4 5">
    <name type="scientific">Streptomyces azureus</name>
    <dbReference type="NCBI Taxonomy" id="146537"/>
    <lineage>
        <taxon>Bacteria</taxon>
        <taxon>Bacillati</taxon>
        <taxon>Actinomycetota</taxon>
        <taxon>Actinomycetes</taxon>
        <taxon>Kitasatosporales</taxon>
        <taxon>Streptomycetaceae</taxon>
        <taxon>Streptomyces</taxon>
    </lineage>
</organism>
<dbReference type="PATRIC" id="fig|146537.3.peg.7049"/>
<reference evidence="4" key="1">
    <citation type="journal article" date="2015" name="Genome Announc.">
        <title>Draft Genome Sequence of Thiostrepton-Producing Streptomyces azureus ATCC 14921.</title>
        <authorList>
            <person name="Sakihara K."/>
            <person name="Maeda J."/>
            <person name="Tashiro K."/>
            <person name="Fujino Y."/>
            <person name="Kuhara S."/>
            <person name="Ohshima T."/>
            <person name="Ogata S."/>
            <person name="Doi K."/>
        </authorList>
    </citation>
    <scope>NUCLEOTIDE SEQUENCE [LARGE SCALE GENOMIC DNA]</scope>
    <source>
        <strain evidence="4">ATCC14921</strain>
    </source>
</reference>
<dbReference type="PANTHER" id="PTHR43798">
    <property type="entry name" value="MONOACYLGLYCEROL LIPASE"/>
    <property type="match status" value="1"/>
</dbReference>
<dbReference type="Proteomes" id="UP000053859">
    <property type="component" value="Unassembled WGS sequence"/>
</dbReference>
<dbReference type="GO" id="GO:0004601">
    <property type="term" value="F:peroxidase activity"/>
    <property type="evidence" value="ECO:0007669"/>
    <property type="project" value="UniProtKB-KW"/>
</dbReference>
<evidence type="ECO:0000313" key="4">
    <source>
        <dbReference type="EMBL" id="GAP51831.1"/>
    </source>
</evidence>
<dbReference type="PANTHER" id="PTHR43798:SF31">
    <property type="entry name" value="AB HYDROLASE SUPERFAMILY PROTEIN YCLE"/>
    <property type="match status" value="1"/>
</dbReference>
<sequence>MRASPLCRRGRAPGGTETSAPGTPRQPTAGGDTAGTHHPRRRRTMGNITTSDGVTIHYEEQGTGPPLVLIHGWGFSGRFFTRNLDALAEHARVITVDLRGHGDSGKPRHGYRVSRLAKDLFELLEELDLREVTVLGWSLGCPVIWSYLELFGSHRLARAVYVEQAPRQYYAPDWPHAHATCYDEPSLAALQTQLTCDPPAFDEDQIGTIFAGEPTPQEKELLLAEMAKSPAYARNALMADHTRHDWRDLLPTIRLPSLVLVARQDQVFPWQGPAWVGEALPGARTVFFEHSGHGLFFDEPEKFHRTVTGFLTDSRDDTEVLV</sequence>
<proteinExistence type="predicted"/>
<accession>A0A0K8PVI1</accession>
<protein>
    <submittedName>
        <fullName evidence="4">Peroxidase</fullName>
    </submittedName>
</protein>
<keyword evidence="4" id="KW-0575">Peroxidase</keyword>
<evidence type="ECO:0000313" key="5">
    <source>
        <dbReference type="Proteomes" id="UP000053859"/>
    </source>
</evidence>
<dbReference type="SUPFAM" id="SSF53474">
    <property type="entry name" value="alpha/beta-Hydrolases"/>
    <property type="match status" value="1"/>
</dbReference>
<name>A0A0K8PVI1_STRAJ</name>
<dbReference type="GO" id="GO:0016020">
    <property type="term" value="C:membrane"/>
    <property type="evidence" value="ECO:0007669"/>
    <property type="project" value="TreeGrafter"/>
</dbReference>
<dbReference type="InterPro" id="IPR029058">
    <property type="entry name" value="AB_hydrolase_fold"/>
</dbReference>
<feature type="region of interest" description="Disordered" evidence="2">
    <location>
        <begin position="1"/>
        <end position="50"/>
    </location>
</feature>
<dbReference type="InterPro" id="IPR000073">
    <property type="entry name" value="AB_hydrolase_1"/>
</dbReference>
<feature type="domain" description="AB hydrolase-1" evidence="3">
    <location>
        <begin position="65"/>
        <end position="300"/>
    </location>
</feature>
<keyword evidence="1" id="KW-0378">Hydrolase</keyword>
<gene>
    <name evidence="4" type="ORF">SAZU_6704</name>
</gene>